<feature type="region of interest" description="Disordered" evidence="9">
    <location>
        <begin position="1"/>
        <end position="56"/>
    </location>
</feature>
<dbReference type="GO" id="GO:0019464">
    <property type="term" value="P:glycine decarboxylation via glycine cleavage system"/>
    <property type="evidence" value="ECO:0007669"/>
    <property type="project" value="UniProtKB-UniRule"/>
</dbReference>
<proteinExistence type="inferred from homology"/>
<dbReference type="InterPro" id="IPR006223">
    <property type="entry name" value="GcvT"/>
</dbReference>
<feature type="compositionally biased region" description="Low complexity" evidence="9">
    <location>
        <begin position="36"/>
        <end position="45"/>
    </location>
</feature>
<keyword evidence="12" id="KW-0489">Methyltransferase</keyword>
<dbReference type="EC" id="2.1.2.10" evidence="2 7"/>
<evidence type="ECO:0000256" key="1">
    <source>
        <dbReference type="ARBA" id="ARBA00008609"/>
    </source>
</evidence>
<dbReference type="Gene3D" id="3.30.1360.120">
    <property type="entry name" value="Probable tRNA modification gtpase trme, domain 1"/>
    <property type="match status" value="1"/>
</dbReference>
<dbReference type="NCBIfam" id="TIGR00528">
    <property type="entry name" value="gcvT"/>
    <property type="match status" value="1"/>
</dbReference>
<dbReference type="InterPro" id="IPR013977">
    <property type="entry name" value="GcvT_C"/>
</dbReference>
<reference evidence="12 13" key="1">
    <citation type="submission" date="2018-07" db="EMBL/GenBank/DDBJ databases">
        <title>Desertimonas flava gen. nov. sp. nov.</title>
        <authorList>
            <person name="Liu S."/>
        </authorList>
    </citation>
    <scope>NUCLEOTIDE SEQUENCE [LARGE SCALE GENOMIC DNA]</scope>
    <source>
        <strain evidence="12 13">16Sb5-5</strain>
    </source>
</reference>
<dbReference type="FunFam" id="3.30.70.1400:FF:000001">
    <property type="entry name" value="Aminomethyltransferase"/>
    <property type="match status" value="1"/>
</dbReference>
<dbReference type="GO" id="GO:0008483">
    <property type="term" value="F:transaminase activity"/>
    <property type="evidence" value="ECO:0007669"/>
    <property type="project" value="UniProtKB-KW"/>
</dbReference>
<evidence type="ECO:0000313" key="12">
    <source>
        <dbReference type="EMBL" id="RCK69565.1"/>
    </source>
</evidence>
<dbReference type="InterPro" id="IPR029043">
    <property type="entry name" value="GcvT/YgfZ_C"/>
</dbReference>
<dbReference type="GO" id="GO:0005829">
    <property type="term" value="C:cytosol"/>
    <property type="evidence" value="ECO:0007669"/>
    <property type="project" value="TreeGrafter"/>
</dbReference>
<dbReference type="GO" id="GO:0008168">
    <property type="term" value="F:methyltransferase activity"/>
    <property type="evidence" value="ECO:0007669"/>
    <property type="project" value="UniProtKB-KW"/>
</dbReference>
<gene>
    <name evidence="7 12" type="primary">gcvT</name>
    <name evidence="12" type="ORF">DT076_11670</name>
</gene>
<dbReference type="GO" id="GO:0032259">
    <property type="term" value="P:methylation"/>
    <property type="evidence" value="ECO:0007669"/>
    <property type="project" value="UniProtKB-KW"/>
</dbReference>
<comment type="catalytic activity">
    <reaction evidence="6 7">
        <text>N(6)-[(R)-S(8)-aminomethyldihydrolipoyl]-L-lysyl-[protein] + (6S)-5,6,7,8-tetrahydrofolate = N(6)-[(R)-dihydrolipoyl]-L-lysyl-[protein] + (6R)-5,10-methylene-5,6,7,8-tetrahydrofolate + NH4(+)</text>
        <dbReference type="Rhea" id="RHEA:16945"/>
        <dbReference type="Rhea" id="RHEA-COMP:10475"/>
        <dbReference type="Rhea" id="RHEA-COMP:10492"/>
        <dbReference type="ChEBI" id="CHEBI:15636"/>
        <dbReference type="ChEBI" id="CHEBI:28938"/>
        <dbReference type="ChEBI" id="CHEBI:57453"/>
        <dbReference type="ChEBI" id="CHEBI:83100"/>
        <dbReference type="ChEBI" id="CHEBI:83143"/>
        <dbReference type="EC" id="2.1.2.10"/>
    </reaction>
</comment>
<dbReference type="PIRSF" id="PIRSF006487">
    <property type="entry name" value="GcvT"/>
    <property type="match status" value="1"/>
</dbReference>
<dbReference type="GO" id="GO:0004047">
    <property type="term" value="F:aminomethyltransferase activity"/>
    <property type="evidence" value="ECO:0007669"/>
    <property type="project" value="UniProtKB-UniRule"/>
</dbReference>
<feature type="binding site" evidence="8">
    <location>
        <position position="259"/>
    </location>
    <ligand>
        <name>substrate</name>
    </ligand>
</feature>
<dbReference type="InterPro" id="IPR028896">
    <property type="entry name" value="GcvT/YgfZ/DmdA"/>
</dbReference>
<dbReference type="InterPro" id="IPR027266">
    <property type="entry name" value="TrmE/GcvT-like"/>
</dbReference>
<dbReference type="GO" id="GO:0005960">
    <property type="term" value="C:glycine cleavage complex"/>
    <property type="evidence" value="ECO:0007669"/>
    <property type="project" value="InterPro"/>
</dbReference>
<protein>
    <recommendedName>
        <fullName evidence="2 7">Aminomethyltransferase</fullName>
        <ecNumber evidence="2 7">2.1.2.10</ecNumber>
    </recommendedName>
    <alternativeName>
        <fullName evidence="5 7">Glycine cleavage system T protein</fullName>
    </alternativeName>
</protein>
<dbReference type="Proteomes" id="UP000252770">
    <property type="component" value="Unassembled WGS sequence"/>
</dbReference>
<feature type="compositionally biased region" description="Polar residues" evidence="9">
    <location>
        <begin position="1"/>
        <end position="10"/>
    </location>
</feature>
<evidence type="ECO:0000256" key="9">
    <source>
        <dbReference type="SAM" id="MobiDB-lite"/>
    </source>
</evidence>
<dbReference type="InterPro" id="IPR006222">
    <property type="entry name" value="GCVT_N"/>
</dbReference>
<comment type="subunit">
    <text evidence="7">The glycine cleavage system is composed of four proteins: P, T, L and H.</text>
</comment>
<evidence type="ECO:0000256" key="6">
    <source>
        <dbReference type="ARBA" id="ARBA00047665"/>
    </source>
</evidence>
<dbReference type="InterPro" id="IPR022903">
    <property type="entry name" value="GcvT_bac"/>
</dbReference>
<evidence type="ECO:0000256" key="4">
    <source>
        <dbReference type="ARBA" id="ARBA00022679"/>
    </source>
</evidence>
<dbReference type="EMBL" id="QOUI01000006">
    <property type="protein sequence ID" value="RCK69565.1"/>
    <property type="molecule type" value="Genomic_DNA"/>
</dbReference>
<keyword evidence="3 7" id="KW-0032">Aminotransferase</keyword>
<accession>A0A367YUJ6</accession>
<dbReference type="PANTHER" id="PTHR43757">
    <property type="entry name" value="AMINOMETHYLTRANSFERASE"/>
    <property type="match status" value="1"/>
</dbReference>
<evidence type="ECO:0000259" key="10">
    <source>
        <dbReference type="Pfam" id="PF01571"/>
    </source>
</evidence>
<evidence type="ECO:0000259" key="11">
    <source>
        <dbReference type="Pfam" id="PF08669"/>
    </source>
</evidence>
<evidence type="ECO:0000256" key="7">
    <source>
        <dbReference type="HAMAP-Rule" id="MF_00259"/>
    </source>
</evidence>
<comment type="similarity">
    <text evidence="1 7">Belongs to the GcvT family.</text>
</comment>
<dbReference type="Pfam" id="PF08669">
    <property type="entry name" value="GCV_T_C"/>
    <property type="match status" value="1"/>
</dbReference>
<dbReference type="NCBIfam" id="NF001567">
    <property type="entry name" value="PRK00389.1"/>
    <property type="match status" value="1"/>
</dbReference>
<organism evidence="12 13">
    <name type="scientific">Desertihabitans brevis</name>
    <dbReference type="NCBI Taxonomy" id="2268447"/>
    <lineage>
        <taxon>Bacteria</taxon>
        <taxon>Bacillati</taxon>
        <taxon>Actinomycetota</taxon>
        <taxon>Actinomycetes</taxon>
        <taxon>Propionibacteriales</taxon>
        <taxon>Propionibacteriaceae</taxon>
        <taxon>Desertihabitans</taxon>
    </lineage>
</organism>
<dbReference type="HAMAP" id="MF_00259">
    <property type="entry name" value="GcvT"/>
    <property type="match status" value="1"/>
</dbReference>
<comment type="caution">
    <text evidence="12">The sequence shown here is derived from an EMBL/GenBank/DDBJ whole genome shotgun (WGS) entry which is preliminary data.</text>
</comment>
<evidence type="ECO:0000256" key="5">
    <source>
        <dbReference type="ARBA" id="ARBA00031395"/>
    </source>
</evidence>
<feature type="domain" description="GCVT N-terminal" evidence="10">
    <location>
        <begin position="70"/>
        <end position="326"/>
    </location>
</feature>
<evidence type="ECO:0000256" key="2">
    <source>
        <dbReference type="ARBA" id="ARBA00012616"/>
    </source>
</evidence>
<dbReference type="Pfam" id="PF01571">
    <property type="entry name" value="GCV_T"/>
    <property type="match status" value="1"/>
</dbReference>
<evidence type="ECO:0000313" key="13">
    <source>
        <dbReference type="Proteomes" id="UP000252770"/>
    </source>
</evidence>
<evidence type="ECO:0000256" key="3">
    <source>
        <dbReference type="ARBA" id="ARBA00022576"/>
    </source>
</evidence>
<dbReference type="FunFam" id="2.40.30.110:FF:000003">
    <property type="entry name" value="Aminomethyltransferase"/>
    <property type="match status" value="1"/>
</dbReference>
<feature type="domain" description="Aminomethyltransferase C-terminal" evidence="11">
    <location>
        <begin position="345"/>
        <end position="421"/>
    </location>
</feature>
<dbReference type="SUPFAM" id="SSF101790">
    <property type="entry name" value="Aminomethyltransferase beta-barrel domain"/>
    <property type="match status" value="1"/>
</dbReference>
<keyword evidence="4 7" id="KW-0808">Transferase</keyword>
<dbReference type="SUPFAM" id="SSF103025">
    <property type="entry name" value="Folate-binding domain"/>
    <property type="match status" value="1"/>
</dbReference>
<sequence>MAGAVTSVSPSAWVAPDGRGGGQRSAPSRRGRPARDPAGGPDRPATVGWPDGRAGGGVLVAEPELRTSPLHAEHERLGARFAPFGGWSMPLEYTGAGVLAEHTAVRTQVGVFDVSHLGKVRVRGSGAVALLDRCLTNDLGRIGAGQAQYTLLCTEDGGVVDDLIVYRHGDDDLLLVPNAANTAAVVQVLRGSAAGGAVEVVDQHTDLAVLAVQGTRSDEVLSTAGLPVGHDYMSFVPAELEGVGLTVCRTGYTGERGYELVVPARDAVAVWQRLREAGEPYGLQPAGLAARDTLRTEMGYPLHGHELGPEITPVQAGLGWAVGWDKPEFLGHRALREEKERGPARRLRGLLARGRGIPRPGMRVLADGRDVGEVTSGTFSPTLKSGIALALLDPAVTPDTEVEVQVRRRSEPFVVVKPPFVRPSTREH</sequence>
<keyword evidence="13" id="KW-1185">Reference proteome</keyword>
<evidence type="ECO:0000256" key="8">
    <source>
        <dbReference type="PIRSR" id="PIRSR006487-1"/>
    </source>
</evidence>
<name>A0A367YUJ6_9ACTN</name>
<comment type="function">
    <text evidence="7">The glycine cleavage system catalyzes the degradation of glycine.</text>
</comment>
<dbReference type="PANTHER" id="PTHR43757:SF2">
    <property type="entry name" value="AMINOMETHYLTRANSFERASE, MITOCHONDRIAL"/>
    <property type="match status" value="1"/>
</dbReference>
<dbReference type="AlphaFoldDB" id="A0A367YUJ6"/>